<feature type="domain" description="DNA2/NAM7 helicase-like C-terminal" evidence="2">
    <location>
        <begin position="14"/>
        <end position="146"/>
    </location>
</feature>
<accession>A0AA39HIR0</accession>
<proteinExistence type="predicted"/>
<keyword evidence="4" id="KW-1185">Reference proteome</keyword>
<dbReference type="InterPro" id="IPR041679">
    <property type="entry name" value="DNA2/NAM7-like_C"/>
</dbReference>
<gene>
    <name evidence="3" type="ORF">QR680_018700</name>
</gene>
<reference evidence="3" key="1">
    <citation type="submission" date="2023-06" db="EMBL/GenBank/DDBJ databases">
        <title>Genomic analysis of the entomopathogenic nematode Steinernema hermaphroditum.</title>
        <authorList>
            <person name="Schwarz E.M."/>
            <person name="Heppert J.K."/>
            <person name="Baniya A."/>
            <person name="Schwartz H.T."/>
            <person name="Tan C.-H."/>
            <person name="Antoshechkin I."/>
            <person name="Sternberg P.W."/>
            <person name="Goodrich-Blair H."/>
            <person name="Dillman A.R."/>
        </authorList>
    </citation>
    <scope>NUCLEOTIDE SEQUENCE</scope>
    <source>
        <strain evidence="3">PS9179</strain>
        <tissue evidence="3">Whole animal</tissue>
    </source>
</reference>
<name>A0AA39HIR0_9BILA</name>
<dbReference type="InterPro" id="IPR027417">
    <property type="entry name" value="P-loop_NTPase"/>
</dbReference>
<comment type="caution">
    <text evidence="3">The sequence shown here is derived from an EMBL/GenBank/DDBJ whole genome shotgun (WGS) entry which is preliminary data.</text>
</comment>
<evidence type="ECO:0000313" key="4">
    <source>
        <dbReference type="Proteomes" id="UP001175271"/>
    </source>
</evidence>
<dbReference type="AlphaFoldDB" id="A0AA39HIR0"/>
<evidence type="ECO:0000313" key="3">
    <source>
        <dbReference type="EMBL" id="KAK0406630.1"/>
    </source>
</evidence>
<feature type="region of interest" description="Disordered" evidence="1">
    <location>
        <begin position="92"/>
        <end position="125"/>
    </location>
</feature>
<dbReference type="Pfam" id="PF13087">
    <property type="entry name" value="AAA_12"/>
    <property type="match status" value="1"/>
</dbReference>
<dbReference type="Proteomes" id="UP001175271">
    <property type="component" value="Unassembled WGS sequence"/>
</dbReference>
<sequence length="152" mass="16248">METTSAPADVRNVARSRANPAQEKAAAILIEAIEKWAVPSATQTLTYYKGASAGISARLKERNVNTPVATLDSFQGQEQEITVVVTTCSPAPLAGKVSGGTRKRHHPHVEEPEEGEESSSDQFALSQPRAIVAATRAKSGMVVVGNFHHNHH</sequence>
<protein>
    <recommendedName>
        <fullName evidence="2">DNA2/NAM7 helicase-like C-terminal domain-containing protein</fullName>
    </recommendedName>
</protein>
<evidence type="ECO:0000259" key="2">
    <source>
        <dbReference type="Pfam" id="PF13087"/>
    </source>
</evidence>
<organism evidence="3 4">
    <name type="scientific">Steinernema hermaphroditum</name>
    <dbReference type="NCBI Taxonomy" id="289476"/>
    <lineage>
        <taxon>Eukaryota</taxon>
        <taxon>Metazoa</taxon>
        <taxon>Ecdysozoa</taxon>
        <taxon>Nematoda</taxon>
        <taxon>Chromadorea</taxon>
        <taxon>Rhabditida</taxon>
        <taxon>Tylenchina</taxon>
        <taxon>Panagrolaimomorpha</taxon>
        <taxon>Strongyloidoidea</taxon>
        <taxon>Steinernematidae</taxon>
        <taxon>Steinernema</taxon>
    </lineage>
</organism>
<dbReference type="Gene3D" id="3.40.50.300">
    <property type="entry name" value="P-loop containing nucleotide triphosphate hydrolases"/>
    <property type="match status" value="1"/>
</dbReference>
<evidence type="ECO:0000256" key="1">
    <source>
        <dbReference type="SAM" id="MobiDB-lite"/>
    </source>
</evidence>
<dbReference type="EMBL" id="JAUCMV010000004">
    <property type="protein sequence ID" value="KAK0406630.1"/>
    <property type="molecule type" value="Genomic_DNA"/>
</dbReference>
<feature type="region of interest" description="Disordered" evidence="1">
    <location>
        <begin position="1"/>
        <end position="21"/>
    </location>
</feature>